<keyword evidence="9" id="KW-1185">Reference proteome</keyword>
<gene>
    <name evidence="8" type="ORF">IFM89_023091</name>
</gene>
<keyword evidence="1" id="KW-0436">Ligase</keyword>
<dbReference type="SUPFAM" id="SSF55681">
    <property type="entry name" value="Class II aaRS and biotin synthetases"/>
    <property type="match status" value="1"/>
</dbReference>
<protein>
    <recommendedName>
        <fullName evidence="7">Aminoacyl-tRNA synthetase class II (D/K/N) domain-containing protein</fullName>
    </recommendedName>
</protein>
<sequence>MTTEQGDHATKTRGTPALTHAKYSKRVVLNTILCTTDEGFGFVGERVVVGGWVKSSKERVKDTPGAVTSTAATTPTTTPRDVTCVELFQSRIPLLRTIFKVFGGTSSTPLREKLEFTPAKPVPVPSIGYLQVNDGSCAQNLQVVIDSSKARVSQFTPTGTSIIVEGVLRKPSVPGKHVIELEVEKIIHVGTVDTANYPLAKTRIPLDSLRSYSHFRPRTTTVASVTRIRSSLSQATNIFSQNHGFLYMHMPVITGIDPKGYSEKFHVTTLSEKDQREEPNEVVDTGSVNLDVVKDSIKEKSKKIEELKRSESNKEALAIALQDLLKTNELASQIEARQKSNPKSFFKARKDSSKDFFPRQMYLASSDQLHLESYACALGNVYAFAPTFQAEKSRSTKHLAESWMVEFELAFADLESSDDMKFVTSLIDQTIVDRLQSVVSSSFVRITYAEAVEALTKVTDMNFEAKIEWGVVLTDEHESYLAEKIYKSPVIIYNPPKEQKPFYARVNDDGKTVATIDVIVPKAGTLVRGSQKEERFDKLSTRMKEFNSPREQFEWYLDLRRHGTVKHSGFSLEFDHMVLFATGLTDIRDVTAFPRTFGSANY</sequence>
<keyword evidence="5" id="KW-0030">Aminoacyl-tRNA synthetase</keyword>
<dbReference type="PANTHER" id="PTHR22594:SF36">
    <property type="entry name" value="ASPARAGINE--TRNA LIGASE, CYTOPLASMIC 2"/>
    <property type="match status" value="1"/>
</dbReference>
<dbReference type="GO" id="GO:0004816">
    <property type="term" value="F:asparagine-tRNA ligase activity"/>
    <property type="evidence" value="ECO:0007669"/>
    <property type="project" value="TreeGrafter"/>
</dbReference>
<evidence type="ECO:0000256" key="4">
    <source>
        <dbReference type="ARBA" id="ARBA00022917"/>
    </source>
</evidence>
<evidence type="ECO:0000259" key="7">
    <source>
        <dbReference type="Pfam" id="PF00152"/>
    </source>
</evidence>
<dbReference type="OrthoDB" id="1931232at2759"/>
<proteinExistence type="predicted"/>
<evidence type="ECO:0000256" key="3">
    <source>
        <dbReference type="ARBA" id="ARBA00022840"/>
    </source>
</evidence>
<dbReference type="GO" id="GO:0006421">
    <property type="term" value="P:asparaginyl-tRNA aminoacylation"/>
    <property type="evidence" value="ECO:0007669"/>
    <property type="project" value="TreeGrafter"/>
</dbReference>
<evidence type="ECO:0000256" key="2">
    <source>
        <dbReference type="ARBA" id="ARBA00022741"/>
    </source>
</evidence>
<dbReference type="CDD" id="cd04318">
    <property type="entry name" value="EcAsnRS_like_N"/>
    <property type="match status" value="1"/>
</dbReference>
<keyword evidence="3" id="KW-0067">ATP-binding</keyword>
<dbReference type="AlphaFoldDB" id="A0A835LS31"/>
<dbReference type="GO" id="GO:0005524">
    <property type="term" value="F:ATP binding"/>
    <property type="evidence" value="ECO:0007669"/>
    <property type="project" value="UniProtKB-KW"/>
</dbReference>
<keyword evidence="4" id="KW-0648">Protein biosynthesis</keyword>
<dbReference type="InterPro" id="IPR045864">
    <property type="entry name" value="aa-tRNA-synth_II/BPL/LPL"/>
</dbReference>
<feature type="domain" description="Aminoacyl-tRNA synthetase class II (D/K/N)" evidence="7">
    <location>
        <begin position="353"/>
        <end position="596"/>
    </location>
</feature>
<reference evidence="8 9" key="1">
    <citation type="submission" date="2020-10" db="EMBL/GenBank/DDBJ databases">
        <title>The Coptis chinensis genome and diversification of protoberbering-type alkaloids.</title>
        <authorList>
            <person name="Wang B."/>
            <person name="Shu S."/>
            <person name="Song C."/>
            <person name="Liu Y."/>
        </authorList>
    </citation>
    <scope>NUCLEOTIDE SEQUENCE [LARGE SCALE GENOMIC DNA]</scope>
    <source>
        <strain evidence="8">HL-2020</strain>
        <tissue evidence="8">Leaf</tissue>
    </source>
</reference>
<evidence type="ECO:0000256" key="6">
    <source>
        <dbReference type="SAM" id="Coils"/>
    </source>
</evidence>
<evidence type="ECO:0000313" key="8">
    <source>
        <dbReference type="EMBL" id="KAF9606068.1"/>
    </source>
</evidence>
<dbReference type="InterPro" id="IPR002312">
    <property type="entry name" value="Asp/Asn-tRNA-synth_IIb"/>
</dbReference>
<keyword evidence="2" id="KW-0547">Nucleotide-binding</keyword>
<organism evidence="8 9">
    <name type="scientific">Coptis chinensis</name>
    <dbReference type="NCBI Taxonomy" id="261450"/>
    <lineage>
        <taxon>Eukaryota</taxon>
        <taxon>Viridiplantae</taxon>
        <taxon>Streptophyta</taxon>
        <taxon>Embryophyta</taxon>
        <taxon>Tracheophyta</taxon>
        <taxon>Spermatophyta</taxon>
        <taxon>Magnoliopsida</taxon>
        <taxon>Ranunculales</taxon>
        <taxon>Ranunculaceae</taxon>
        <taxon>Coptidoideae</taxon>
        <taxon>Coptis</taxon>
    </lineage>
</organism>
<keyword evidence="6" id="KW-0175">Coiled coil</keyword>
<dbReference type="Gene3D" id="3.30.930.10">
    <property type="entry name" value="Bira Bifunctional Protein, Domain 2"/>
    <property type="match status" value="1"/>
</dbReference>
<name>A0A835LS31_9MAGN</name>
<evidence type="ECO:0000256" key="5">
    <source>
        <dbReference type="ARBA" id="ARBA00023146"/>
    </source>
</evidence>
<dbReference type="Proteomes" id="UP000631114">
    <property type="component" value="Unassembled WGS sequence"/>
</dbReference>
<accession>A0A835LS31</accession>
<dbReference type="EMBL" id="JADFTS010000005">
    <property type="protein sequence ID" value="KAF9606068.1"/>
    <property type="molecule type" value="Genomic_DNA"/>
</dbReference>
<dbReference type="PANTHER" id="PTHR22594">
    <property type="entry name" value="ASPARTYL/LYSYL-TRNA SYNTHETASE"/>
    <property type="match status" value="1"/>
</dbReference>
<dbReference type="InterPro" id="IPR004364">
    <property type="entry name" value="Aa-tRNA-synt_II"/>
</dbReference>
<feature type="coiled-coil region" evidence="6">
    <location>
        <begin position="290"/>
        <end position="327"/>
    </location>
</feature>
<dbReference type="GO" id="GO:0005739">
    <property type="term" value="C:mitochondrion"/>
    <property type="evidence" value="ECO:0007669"/>
    <property type="project" value="TreeGrafter"/>
</dbReference>
<dbReference type="Pfam" id="PF00152">
    <property type="entry name" value="tRNA-synt_2"/>
    <property type="match status" value="1"/>
</dbReference>
<evidence type="ECO:0000256" key="1">
    <source>
        <dbReference type="ARBA" id="ARBA00022598"/>
    </source>
</evidence>
<dbReference type="PRINTS" id="PR01042">
    <property type="entry name" value="TRNASYNTHASP"/>
</dbReference>
<comment type="caution">
    <text evidence="8">The sequence shown here is derived from an EMBL/GenBank/DDBJ whole genome shotgun (WGS) entry which is preliminary data.</text>
</comment>
<evidence type="ECO:0000313" key="9">
    <source>
        <dbReference type="Proteomes" id="UP000631114"/>
    </source>
</evidence>